<dbReference type="PANTHER" id="PTHR36174">
    <property type="entry name" value="LIPID II:GLYCINE GLYCYLTRANSFERASE"/>
    <property type="match status" value="1"/>
</dbReference>
<dbReference type="InParanoid" id="A0A0R2G4S9"/>
<keyword evidence="8" id="KW-0175">Coiled coil</keyword>
<evidence type="ECO:0000256" key="8">
    <source>
        <dbReference type="SAM" id="Coils"/>
    </source>
</evidence>
<dbReference type="PROSITE" id="PS51191">
    <property type="entry name" value="FEMABX"/>
    <property type="match status" value="1"/>
</dbReference>
<name>A0A0R2G4S9_9LACO</name>
<dbReference type="PATRIC" id="fig|1123500.6.peg.604"/>
<dbReference type="Gene3D" id="1.20.58.90">
    <property type="match status" value="1"/>
</dbReference>
<dbReference type="EMBL" id="JQAX01000002">
    <property type="protein sequence ID" value="KRN32250.1"/>
    <property type="molecule type" value="Genomic_DNA"/>
</dbReference>
<keyword evidence="10" id="KW-1185">Reference proteome</keyword>
<evidence type="ECO:0000256" key="6">
    <source>
        <dbReference type="ARBA" id="ARBA00023315"/>
    </source>
</evidence>
<evidence type="ECO:0000313" key="10">
    <source>
        <dbReference type="Proteomes" id="UP000051296"/>
    </source>
</evidence>
<dbReference type="GO" id="GO:0008360">
    <property type="term" value="P:regulation of cell shape"/>
    <property type="evidence" value="ECO:0007669"/>
    <property type="project" value="UniProtKB-KW"/>
</dbReference>
<dbReference type="AlphaFoldDB" id="A0A0R2G4S9"/>
<sequence>MQFVDLSERLDEWNQFVDQAPDASFTQSSQQFKLLAARGKRPLLYGLVDDQNQILIGGIMRHEHVKMGGKLNLEYGPVVKDWADHQLITAYFKALRAYAKQEHYLFISVSPNVVYQRFTDNGEPLDAANNEFISQMENLGYQHEPFVNGMTDTAAVRWQYVKDLADQDMASIRKSYHKMVRQAIKKQKMGVRVRELQRDELPILKQIIDDTSARLHIHSKDLDYYEKTYDLFQDRVKFVIAELDIKVYLQNLESKLAKAESDISKLNEKKAAGGNQGRINRQLSDLEKQVQNHQKKIKQITAIQANLHQDVLVLAGAQFMIMPQEVDYLFSGSYEEYGEFYGPHQIQDYMLELTHDKGIKRYNFLGIDGKFDGSDGVMNFKTKFNGYVEHKVGTFDLPIQPVKYKIYQLAKRLLGHGA</sequence>
<keyword evidence="4" id="KW-0133">Cell shape</keyword>
<evidence type="ECO:0000256" key="7">
    <source>
        <dbReference type="ARBA" id="ARBA00023316"/>
    </source>
</evidence>
<protein>
    <submittedName>
        <fullName evidence="9">FemAB family protein</fullName>
    </submittedName>
</protein>
<evidence type="ECO:0000313" key="9">
    <source>
        <dbReference type="EMBL" id="KRN32250.1"/>
    </source>
</evidence>
<dbReference type="GO" id="GO:0009252">
    <property type="term" value="P:peptidoglycan biosynthetic process"/>
    <property type="evidence" value="ECO:0007669"/>
    <property type="project" value="UniProtKB-KW"/>
</dbReference>
<gene>
    <name evidence="9" type="ORF">IV68_GL000601</name>
</gene>
<dbReference type="PANTHER" id="PTHR36174:SF2">
    <property type="entry name" value="AMINOACYLTRANSFERASE FEMA"/>
    <property type="match status" value="1"/>
</dbReference>
<dbReference type="GO" id="GO:0016755">
    <property type="term" value="F:aminoacyltransferase activity"/>
    <property type="evidence" value="ECO:0007669"/>
    <property type="project" value="InterPro"/>
</dbReference>
<dbReference type="GO" id="GO:0071555">
    <property type="term" value="P:cell wall organization"/>
    <property type="evidence" value="ECO:0007669"/>
    <property type="project" value="UniProtKB-KW"/>
</dbReference>
<accession>A0A0R2G4S9</accession>
<evidence type="ECO:0000256" key="2">
    <source>
        <dbReference type="ARBA" id="ARBA00022490"/>
    </source>
</evidence>
<comment type="caution">
    <text evidence="9">The sequence shown here is derived from an EMBL/GenBank/DDBJ whole genome shotgun (WGS) entry which is preliminary data.</text>
</comment>
<dbReference type="Pfam" id="PF02388">
    <property type="entry name" value="FemAB"/>
    <property type="match status" value="1"/>
</dbReference>
<keyword evidence="2" id="KW-0963">Cytoplasm</keyword>
<keyword evidence="7" id="KW-0961">Cell wall biogenesis/degradation</keyword>
<keyword evidence="5" id="KW-0573">Peptidoglycan synthesis</keyword>
<dbReference type="STRING" id="1123500.GCA_000420365_00833"/>
<dbReference type="SUPFAM" id="SSF55729">
    <property type="entry name" value="Acyl-CoA N-acyltransferases (Nat)"/>
    <property type="match status" value="2"/>
</dbReference>
<keyword evidence="3" id="KW-0808">Transferase</keyword>
<keyword evidence="6" id="KW-0012">Acyltransferase</keyword>
<dbReference type="OrthoDB" id="2303924at2"/>
<dbReference type="Gene3D" id="3.40.630.30">
    <property type="match status" value="2"/>
</dbReference>
<evidence type="ECO:0000256" key="5">
    <source>
        <dbReference type="ARBA" id="ARBA00022984"/>
    </source>
</evidence>
<dbReference type="InterPro" id="IPR050644">
    <property type="entry name" value="PG_Glycine_Bridge_Synth"/>
</dbReference>
<dbReference type="eggNOG" id="COG2348">
    <property type="taxonomic scope" value="Bacteria"/>
</dbReference>
<dbReference type="Proteomes" id="UP000051296">
    <property type="component" value="Unassembled WGS sequence"/>
</dbReference>
<reference evidence="9 10" key="1">
    <citation type="journal article" date="2015" name="Genome Announc.">
        <title>Expanding the biotechnology potential of lactobacilli through comparative genomics of 213 strains and associated genera.</title>
        <authorList>
            <person name="Sun Z."/>
            <person name="Harris H.M."/>
            <person name="McCann A."/>
            <person name="Guo C."/>
            <person name="Argimon S."/>
            <person name="Zhang W."/>
            <person name="Yang X."/>
            <person name="Jeffery I.B."/>
            <person name="Cooney J.C."/>
            <person name="Kagawa T.F."/>
            <person name="Liu W."/>
            <person name="Song Y."/>
            <person name="Salvetti E."/>
            <person name="Wrobel A."/>
            <person name="Rasinkangas P."/>
            <person name="Parkhill J."/>
            <person name="Rea M.C."/>
            <person name="O'Sullivan O."/>
            <person name="Ritari J."/>
            <person name="Douillard F.P."/>
            <person name="Paul Ross R."/>
            <person name="Yang R."/>
            <person name="Briner A.E."/>
            <person name="Felis G.E."/>
            <person name="de Vos W.M."/>
            <person name="Barrangou R."/>
            <person name="Klaenhammer T.R."/>
            <person name="Caufield P.W."/>
            <person name="Cui Y."/>
            <person name="Zhang H."/>
            <person name="O'Toole P.W."/>
        </authorList>
    </citation>
    <scope>NUCLEOTIDE SEQUENCE [LARGE SCALE GENOMIC DNA]</scope>
    <source>
        <strain evidence="9 10">DSM 20190</strain>
    </source>
</reference>
<dbReference type="InterPro" id="IPR016181">
    <property type="entry name" value="Acyl_CoA_acyltransferase"/>
</dbReference>
<feature type="coiled-coil region" evidence="8">
    <location>
        <begin position="249"/>
        <end position="303"/>
    </location>
</feature>
<evidence type="ECO:0000256" key="1">
    <source>
        <dbReference type="ARBA" id="ARBA00009943"/>
    </source>
</evidence>
<evidence type="ECO:0000256" key="3">
    <source>
        <dbReference type="ARBA" id="ARBA00022679"/>
    </source>
</evidence>
<proteinExistence type="inferred from homology"/>
<comment type="similarity">
    <text evidence="1">Belongs to the FemABX family.</text>
</comment>
<dbReference type="InterPro" id="IPR003447">
    <property type="entry name" value="FEMABX"/>
</dbReference>
<dbReference type="RefSeq" id="WP_022791601.1">
    <property type="nucleotide sequence ID" value="NZ_ATUU01000002.1"/>
</dbReference>
<evidence type="ECO:0000256" key="4">
    <source>
        <dbReference type="ARBA" id="ARBA00022960"/>
    </source>
</evidence>
<organism evidence="9 10">
    <name type="scientific">Weissella halotolerans DSM 20190</name>
    <dbReference type="NCBI Taxonomy" id="1123500"/>
    <lineage>
        <taxon>Bacteria</taxon>
        <taxon>Bacillati</taxon>
        <taxon>Bacillota</taxon>
        <taxon>Bacilli</taxon>
        <taxon>Lactobacillales</taxon>
        <taxon>Lactobacillaceae</taxon>
        <taxon>Weissella</taxon>
    </lineage>
</organism>